<dbReference type="InterPro" id="IPR011042">
    <property type="entry name" value="6-blade_b-propeller_TolB-like"/>
</dbReference>
<dbReference type="PANTHER" id="PTHR32161:SF25">
    <property type="entry name" value="DIPEPTIDYLPEPTIDASE IV N-TERMINAL DOMAIN-CONTAINING PROTEIN"/>
    <property type="match status" value="1"/>
</dbReference>
<accession>A0A8T0UH03</accession>
<comment type="caution">
    <text evidence="1">The sequence shown here is derived from an EMBL/GenBank/DDBJ whole genome shotgun (WGS) entry which is preliminary data.</text>
</comment>
<dbReference type="EMBL" id="CM029042">
    <property type="protein sequence ID" value="KAG2621830.1"/>
    <property type="molecule type" value="Genomic_DNA"/>
</dbReference>
<proteinExistence type="predicted"/>
<evidence type="ECO:0000313" key="2">
    <source>
        <dbReference type="Proteomes" id="UP000823388"/>
    </source>
</evidence>
<reference evidence="1" key="1">
    <citation type="submission" date="2020-05" db="EMBL/GenBank/DDBJ databases">
        <title>WGS assembly of Panicum virgatum.</title>
        <authorList>
            <person name="Lovell J.T."/>
            <person name="Jenkins J."/>
            <person name="Shu S."/>
            <person name="Juenger T.E."/>
            <person name="Schmutz J."/>
        </authorList>
    </citation>
    <scope>NUCLEOTIDE SEQUENCE</scope>
    <source>
        <strain evidence="1">AP13</strain>
    </source>
</reference>
<name>A0A8T0UH03_PANVG</name>
<evidence type="ECO:0000313" key="1">
    <source>
        <dbReference type="EMBL" id="KAG2621830.1"/>
    </source>
</evidence>
<dbReference type="SUPFAM" id="SSF82171">
    <property type="entry name" value="DPP6 N-terminal domain-like"/>
    <property type="match status" value="1"/>
</dbReference>
<dbReference type="Pfam" id="PF07676">
    <property type="entry name" value="PD40"/>
    <property type="match status" value="3"/>
</dbReference>
<gene>
    <name evidence="1" type="ORF">PVAP13_3NG308406</name>
</gene>
<protein>
    <submittedName>
        <fullName evidence="1">Uncharacterized protein</fullName>
    </submittedName>
</protein>
<keyword evidence="2" id="KW-1185">Reference proteome</keyword>
<sequence>MDRGIIAFFGTYRPPVPLDIFARPATPPQSPENDQPLIDGVSYNHNGRPIPPAALKELLTFLGKKNPQAVADYSPDDAAKGVVTGLVFVSERDNGLETLHVALYRDKQQPPKVLRMADIYGEDTFGGARMEDSGCFAGGFTAGGMTVGHSLLYVSTKEPASTRRTPWTIVYKTNLADGKTERLTPPDQYDLSPAVSPSGKMVAVANFQFHKWGGEIMHIKTDIVIMNVDKVAQGGLGRKIIIRNGGWPTWGSDTVLYFHRGTDFTNPATNRPDTRWSVFRYDLTTKQTVRVTPDTFDAMTPAAIDANKVVVATLRQSSAAAVVTQPRVEDQYRHIEVYDVTAPPDQAVKVTRTTQLSKADHYNPFVLDNGTRIGYHRCRMDHLLQNNGTVVPKTFNKLQTPPTHKDVGLFRVSGVFPSFSKDGSKLAFVDNEFKAVWVADSNGLRVVFETRGSNGVFSTSWNQNPDKDTLYVCVGPAFTLRSALEIYAITNVSTSRRPNKHRLTTGGFNNAFPSSSPDGSKFVFRSTCDRSGGARTDKNLYIMDDADVGEFGEGTVTRLTDGKWVDTHCSWSPSGDWIAFSSSRNSAPDAFTALDAGCFAIYLVSARDIKPGEVPVPVRVVQSSATFAGHVNHPVFSPDMRSIVFASDLAAVSTEPVSMPVFLHSVRPYGDIFSINLRDKDDITKNQDIQEYHRITHSRYEYSTPAWTTLGTVDPNEQWSMVHTGGEFKPACPYMHSDGGEGWHMAGHLTIQRRCC</sequence>
<dbReference type="AlphaFoldDB" id="A0A8T0UH03"/>
<dbReference type="InterPro" id="IPR011659">
    <property type="entry name" value="WD40"/>
</dbReference>
<dbReference type="OrthoDB" id="43744at2759"/>
<dbReference type="Gene3D" id="2.120.10.30">
    <property type="entry name" value="TolB, C-terminal domain"/>
    <property type="match status" value="2"/>
</dbReference>
<dbReference type="Proteomes" id="UP000823388">
    <property type="component" value="Chromosome 3N"/>
</dbReference>
<organism evidence="1 2">
    <name type="scientific">Panicum virgatum</name>
    <name type="common">Blackwell switchgrass</name>
    <dbReference type="NCBI Taxonomy" id="38727"/>
    <lineage>
        <taxon>Eukaryota</taxon>
        <taxon>Viridiplantae</taxon>
        <taxon>Streptophyta</taxon>
        <taxon>Embryophyta</taxon>
        <taxon>Tracheophyta</taxon>
        <taxon>Spermatophyta</taxon>
        <taxon>Magnoliopsida</taxon>
        <taxon>Liliopsida</taxon>
        <taxon>Poales</taxon>
        <taxon>Poaceae</taxon>
        <taxon>PACMAD clade</taxon>
        <taxon>Panicoideae</taxon>
        <taxon>Panicodae</taxon>
        <taxon>Paniceae</taxon>
        <taxon>Panicinae</taxon>
        <taxon>Panicum</taxon>
        <taxon>Panicum sect. Hiantes</taxon>
    </lineage>
</organism>
<dbReference type="PANTHER" id="PTHR32161">
    <property type="entry name" value="DPP6 N-TERMINAL DOMAIN-LIKE PROTEIN"/>
    <property type="match status" value="1"/>
</dbReference>